<accession>A0A8H8QHD4</accession>
<reference evidence="7" key="1">
    <citation type="submission" date="2018-08" db="EMBL/GenBank/DDBJ databases">
        <authorList>
            <person name="Guldener U."/>
        </authorList>
    </citation>
    <scope>NUCLEOTIDE SEQUENCE</scope>
    <source>
        <strain evidence="7">UB2</strain>
    </source>
</reference>
<evidence type="ECO:0000256" key="6">
    <source>
        <dbReference type="PROSITE-ProRule" id="PRU00221"/>
    </source>
</evidence>
<dbReference type="AlphaFoldDB" id="A0A8H8QHD4"/>
<evidence type="ECO:0000256" key="4">
    <source>
        <dbReference type="ARBA" id="ARBA00022737"/>
    </source>
</evidence>
<dbReference type="InterPro" id="IPR036322">
    <property type="entry name" value="WD40_repeat_dom_sf"/>
</dbReference>
<proteinExistence type="inferred from homology"/>
<dbReference type="InterPro" id="IPR037867">
    <property type="entry name" value="Swd2/WDR82"/>
</dbReference>
<dbReference type="Proteomes" id="UP000658997">
    <property type="component" value="Unassembled WGS sequence"/>
</dbReference>
<keyword evidence="4" id="KW-0677">Repeat</keyword>
<dbReference type="InterPro" id="IPR001680">
    <property type="entry name" value="WD40_rpt"/>
</dbReference>
<dbReference type="SUPFAM" id="SSF50978">
    <property type="entry name" value="WD40 repeat-like"/>
    <property type="match status" value="1"/>
</dbReference>
<dbReference type="Pfam" id="PF00400">
    <property type="entry name" value="WD40"/>
    <property type="match status" value="2"/>
</dbReference>
<dbReference type="EMBL" id="ULHB01000006">
    <property type="protein sequence ID" value="SYW75357.1"/>
    <property type="molecule type" value="Genomic_DNA"/>
</dbReference>
<evidence type="ECO:0000256" key="5">
    <source>
        <dbReference type="ARBA" id="ARBA00023242"/>
    </source>
</evidence>
<gene>
    <name evidence="7" type="ORF">UBRO2_00592</name>
</gene>
<dbReference type="Gene3D" id="2.130.10.10">
    <property type="entry name" value="YVTN repeat-like/Quinoprotein amine dehydrogenase"/>
    <property type="match status" value="2"/>
</dbReference>
<evidence type="ECO:0000256" key="2">
    <source>
        <dbReference type="ARBA" id="ARBA00005616"/>
    </source>
</evidence>
<keyword evidence="8" id="KW-1185">Reference proteome</keyword>
<organism evidence="7 8">
    <name type="scientific">Ustilago bromivora</name>
    <dbReference type="NCBI Taxonomy" id="307758"/>
    <lineage>
        <taxon>Eukaryota</taxon>
        <taxon>Fungi</taxon>
        <taxon>Dikarya</taxon>
        <taxon>Basidiomycota</taxon>
        <taxon>Ustilaginomycotina</taxon>
        <taxon>Ustilaginomycetes</taxon>
        <taxon>Ustilaginales</taxon>
        <taxon>Ustilaginaceae</taxon>
        <taxon>Ustilago</taxon>
    </lineage>
</organism>
<feature type="repeat" description="WD" evidence="6">
    <location>
        <begin position="300"/>
        <end position="331"/>
    </location>
</feature>
<keyword evidence="3 6" id="KW-0853">WD repeat</keyword>
<dbReference type="GO" id="GO:0048188">
    <property type="term" value="C:Set1C/COMPASS complex"/>
    <property type="evidence" value="ECO:0007669"/>
    <property type="project" value="TreeGrafter"/>
</dbReference>
<sequence length="412" mass="44838">MATLMASSSSTAGAPISTSSSDTKKLAITAQLMSAFKPAKVFTQYVAKGTCVTSASFDDAGHQCITAGEDDYMHIYDVRPGTHKTKIASLKYGAHLARFTHDKDSILYASTKENNALRYCNTKTKVYTRYFEGHENKVVSLQMSPQNDTFLSGSVDEAVKLWDLRAPSAQGHMHLKGHPVVAYDPTGKVFAVAINERSAVLLYDIRKFDQMPFLVVHLDDSAALSKVSMPPRMPIITSLTFTNDSQYLLLGTSGDVHYVINTFSDGGQVVARLIGHEGLEKASGVGIGMVAEAGISGQEVCWTPDGKWVLSGSADGSVVFWYIDLEEAKRNEFRNLRPKYKQSGHDGASRVLAFNPRYARKFPSPVTLALTCAGSISDDALSSHCYYALTPPEILSAGAEVAFWLPDLPEQV</sequence>
<evidence type="ECO:0000313" key="8">
    <source>
        <dbReference type="Proteomes" id="UP000658997"/>
    </source>
</evidence>
<dbReference type="PANTHER" id="PTHR19861">
    <property type="entry name" value="WD40 REPEAT PROTEIN SWD2"/>
    <property type="match status" value="1"/>
</dbReference>
<dbReference type="SMART" id="SM00320">
    <property type="entry name" value="WD40"/>
    <property type="match status" value="4"/>
</dbReference>
<comment type="subcellular location">
    <subcellularLocation>
        <location evidence="1">Nucleus</location>
    </subcellularLocation>
</comment>
<evidence type="ECO:0000256" key="1">
    <source>
        <dbReference type="ARBA" id="ARBA00004123"/>
    </source>
</evidence>
<protein>
    <submittedName>
        <fullName evidence="7">Related to SWD2 - subunit of the COMPASS complex</fullName>
    </submittedName>
</protein>
<evidence type="ECO:0000313" key="7">
    <source>
        <dbReference type="EMBL" id="SYW75357.1"/>
    </source>
</evidence>
<dbReference type="PANTHER" id="PTHR19861:SF0">
    <property type="entry name" value="WD REPEAT-CONTAINING PROTEIN 82"/>
    <property type="match status" value="1"/>
</dbReference>
<comment type="caution">
    <text evidence="7">The sequence shown here is derived from an EMBL/GenBank/DDBJ whole genome shotgun (WGS) entry which is preliminary data.</text>
</comment>
<dbReference type="PROSITE" id="PS50294">
    <property type="entry name" value="WD_REPEATS_REGION"/>
    <property type="match status" value="1"/>
</dbReference>
<dbReference type="GO" id="GO:0003682">
    <property type="term" value="F:chromatin binding"/>
    <property type="evidence" value="ECO:0007669"/>
    <property type="project" value="TreeGrafter"/>
</dbReference>
<feature type="repeat" description="WD" evidence="6">
    <location>
        <begin position="131"/>
        <end position="165"/>
    </location>
</feature>
<dbReference type="GO" id="GO:0016070">
    <property type="term" value="P:RNA metabolic process"/>
    <property type="evidence" value="ECO:0007669"/>
    <property type="project" value="UniProtKB-ARBA"/>
</dbReference>
<comment type="similarity">
    <text evidence="2">Belongs to the WD repeat SWD2 family.</text>
</comment>
<dbReference type="PROSITE" id="PS50082">
    <property type="entry name" value="WD_REPEATS_2"/>
    <property type="match status" value="2"/>
</dbReference>
<dbReference type="InterPro" id="IPR015943">
    <property type="entry name" value="WD40/YVTN_repeat-like_dom_sf"/>
</dbReference>
<name>A0A8H8QHD4_9BASI</name>
<evidence type="ECO:0000256" key="3">
    <source>
        <dbReference type="ARBA" id="ARBA00022574"/>
    </source>
</evidence>
<keyword evidence="5" id="KW-0539">Nucleus</keyword>